<evidence type="ECO:0000256" key="2">
    <source>
        <dbReference type="ARBA" id="ARBA00013065"/>
    </source>
</evidence>
<dbReference type="GO" id="GO:0005737">
    <property type="term" value="C:cytoplasm"/>
    <property type="evidence" value="ECO:0007669"/>
    <property type="project" value="InterPro"/>
</dbReference>
<accession>A0A0R1Y345</accession>
<dbReference type="NCBIfam" id="TIGR00761">
    <property type="entry name" value="argB"/>
    <property type="match status" value="1"/>
</dbReference>
<reference evidence="11 12" key="1">
    <citation type="journal article" date="2015" name="Genome Announc.">
        <title>Expanding the biotechnology potential of lactobacilli through comparative genomics of 213 strains and associated genera.</title>
        <authorList>
            <person name="Sun Z."/>
            <person name="Harris H.M."/>
            <person name="McCann A."/>
            <person name="Guo C."/>
            <person name="Argimon S."/>
            <person name="Zhang W."/>
            <person name="Yang X."/>
            <person name="Jeffery I.B."/>
            <person name="Cooney J.C."/>
            <person name="Kagawa T.F."/>
            <person name="Liu W."/>
            <person name="Song Y."/>
            <person name="Salvetti E."/>
            <person name="Wrobel A."/>
            <person name="Rasinkangas P."/>
            <person name="Parkhill J."/>
            <person name="Rea M.C."/>
            <person name="O'Sullivan O."/>
            <person name="Ritari J."/>
            <person name="Douillard F.P."/>
            <person name="Paul Ross R."/>
            <person name="Yang R."/>
            <person name="Briner A.E."/>
            <person name="Felis G.E."/>
            <person name="de Vos W.M."/>
            <person name="Barrangou R."/>
            <person name="Klaenhammer T.R."/>
            <person name="Caufield P.W."/>
            <person name="Cui Y."/>
            <person name="Zhang H."/>
            <person name="O'Toole P.W."/>
        </authorList>
    </citation>
    <scope>NUCLEOTIDE SEQUENCE [LARGE SCALE GENOMIC DNA]</scope>
    <source>
        <strain evidence="11 12">DSM 18527</strain>
    </source>
</reference>
<dbReference type="Proteomes" id="UP000051236">
    <property type="component" value="Unassembled WGS sequence"/>
</dbReference>
<dbReference type="AlphaFoldDB" id="A0A0R1Y345"/>
<evidence type="ECO:0000256" key="4">
    <source>
        <dbReference type="ARBA" id="ARBA00022605"/>
    </source>
</evidence>
<dbReference type="InterPro" id="IPR001048">
    <property type="entry name" value="Asp/Glu/Uridylate_kinase"/>
</dbReference>
<dbReference type="PIRSF" id="PIRSF000728">
    <property type="entry name" value="NAGK"/>
    <property type="match status" value="1"/>
</dbReference>
<dbReference type="GO" id="GO:0005524">
    <property type="term" value="F:ATP binding"/>
    <property type="evidence" value="ECO:0007669"/>
    <property type="project" value="UniProtKB-KW"/>
</dbReference>
<dbReference type="PATRIC" id="fig|1423734.3.peg.2655"/>
<dbReference type="Gene3D" id="3.40.1160.10">
    <property type="entry name" value="Acetylglutamate kinase-like"/>
    <property type="match status" value="1"/>
</dbReference>
<comment type="caution">
    <text evidence="11">The sequence shown here is derived from an EMBL/GenBank/DDBJ whole genome shotgun (WGS) entry which is preliminary data.</text>
</comment>
<dbReference type="PANTHER" id="PTHR23342:SF0">
    <property type="entry name" value="N-ACETYLGLUTAMATE SYNTHASE, MITOCHONDRIAL"/>
    <property type="match status" value="1"/>
</dbReference>
<gene>
    <name evidence="11" type="ORF">FC83_GL002619</name>
</gene>
<keyword evidence="7 11" id="KW-0418">Kinase</keyword>
<evidence type="ECO:0000256" key="7">
    <source>
        <dbReference type="ARBA" id="ARBA00022777"/>
    </source>
</evidence>
<evidence type="ECO:0000256" key="6">
    <source>
        <dbReference type="ARBA" id="ARBA00022741"/>
    </source>
</evidence>
<protein>
    <recommendedName>
        <fullName evidence="2">acetylglutamate kinase</fullName>
        <ecNumber evidence="2">2.7.2.8</ecNumber>
    </recommendedName>
</protein>
<comment type="pathway">
    <text evidence="1">Amino-acid biosynthesis; L-arginine biosynthesis; N(2)-acetyl-L-ornithine from L-glutamate: step 2/4.</text>
</comment>
<dbReference type="eggNOG" id="COG0548">
    <property type="taxonomic scope" value="Bacteria"/>
</dbReference>
<evidence type="ECO:0000256" key="3">
    <source>
        <dbReference type="ARBA" id="ARBA00022571"/>
    </source>
</evidence>
<dbReference type="CDD" id="cd04238">
    <property type="entry name" value="AAK_NAGK-like"/>
    <property type="match status" value="1"/>
</dbReference>
<feature type="domain" description="Aspartate/glutamate/uridylate kinase" evidence="10">
    <location>
        <begin position="2"/>
        <end position="228"/>
    </location>
</feature>
<organism evidence="11 12">
    <name type="scientific">Agrilactobacillus composti DSM 18527 = JCM 14202</name>
    <dbReference type="NCBI Taxonomy" id="1423734"/>
    <lineage>
        <taxon>Bacteria</taxon>
        <taxon>Bacillati</taxon>
        <taxon>Bacillota</taxon>
        <taxon>Bacilli</taxon>
        <taxon>Lactobacillales</taxon>
        <taxon>Lactobacillaceae</taxon>
        <taxon>Agrilactobacillus</taxon>
    </lineage>
</organism>
<comment type="catalytic activity">
    <reaction evidence="9">
        <text>N-acetyl-L-glutamate + ATP = N-acetyl-L-glutamyl 5-phosphate + ADP</text>
        <dbReference type="Rhea" id="RHEA:14629"/>
        <dbReference type="ChEBI" id="CHEBI:30616"/>
        <dbReference type="ChEBI" id="CHEBI:44337"/>
        <dbReference type="ChEBI" id="CHEBI:57936"/>
        <dbReference type="ChEBI" id="CHEBI:456216"/>
        <dbReference type="EC" id="2.7.2.8"/>
    </reaction>
</comment>
<evidence type="ECO:0000256" key="8">
    <source>
        <dbReference type="ARBA" id="ARBA00022840"/>
    </source>
</evidence>
<dbReference type="GO" id="GO:0003991">
    <property type="term" value="F:acetylglutamate kinase activity"/>
    <property type="evidence" value="ECO:0007669"/>
    <property type="project" value="UniProtKB-EC"/>
</dbReference>
<keyword evidence="8" id="KW-0067">ATP-binding</keyword>
<proteinExistence type="predicted"/>
<evidence type="ECO:0000259" key="10">
    <source>
        <dbReference type="Pfam" id="PF00696"/>
    </source>
</evidence>
<evidence type="ECO:0000256" key="5">
    <source>
        <dbReference type="ARBA" id="ARBA00022679"/>
    </source>
</evidence>
<keyword evidence="3" id="KW-0055">Arginine biosynthesis</keyword>
<keyword evidence="12" id="KW-1185">Reference proteome</keyword>
<evidence type="ECO:0000256" key="9">
    <source>
        <dbReference type="ARBA" id="ARBA00048141"/>
    </source>
</evidence>
<keyword evidence="4" id="KW-0028">Amino-acid biosynthesis</keyword>
<dbReference type="PANTHER" id="PTHR23342">
    <property type="entry name" value="N-ACETYLGLUTAMATE SYNTHASE"/>
    <property type="match status" value="1"/>
</dbReference>
<name>A0A0R1Y345_9LACO</name>
<dbReference type="InterPro" id="IPR004662">
    <property type="entry name" value="AcgluKinase_fam"/>
</dbReference>
<dbReference type="STRING" id="1423734.FC83_GL002619"/>
<keyword evidence="6" id="KW-0547">Nucleotide-binding</keyword>
<sequence length="239" mass="25577">MIKVGGNAISQMDEKFFQRLRTLQNQDVHIVLVHGGGPMISAACEAKGLSVVKRQGIRVTDAQTMAITQNLVINTIQPKLLKLMADHGLDAVGANLPQAQPVLGEFLNQQDFGFVGTPTEIPASTLAAIDAGKIVIFGPLCQTTTGTWLNVNADSMAAFVAQTLQVNRLILVTDVPGLMYYGHVMPNVHEAQIQRLIDGDILTSGMVPKVTAAYKAIKAGVQQVEILNDISKPGTLVLL</sequence>
<evidence type="ECO:0000313" key="11">
    <source>
        <dbReference type="EMBL" id="KRM36744.1"/>
    </source>
</evidence>
<keyword evidence="5" id="KW-0808">Transferase</keyword>
<dbReference type="Pfam" id="PF00696">
    <property type="entry name" value="AA_kinase"/>
    <property type="match status" value="1"/>
</dbReference>
<dbReference type="InterPro" id="IPR036393">
    <property type="entry name" value="AceGlu_kinase-like_sf"/>
</dbReference>
<evidence type="ECO:0000313" key="12">
    <source>
        <dbReference type="Proteomes" id="UP000051236"/>
    </source>
</evidence>
<dbReference type="EMBL" id="AZGA01000002">
    <property type="protein sequence ID" value="KRM36744.1"/>
    <property type="molecule type" value="Genomic_DNA"/>
</dbReference>
<dbReference type="GO" id="GO:0006526">
    <property type="term" value="P:L-arginine biosynthetic process"/>
    <property type="evidence" value="ECO:0007669"/>
    <property type="project" value="UniProtKB-KW"/>
</dbReference>
<dbReference type="EC" id="2.7.2.8" evidence="2"/>
<evidence type="ECO:0000256" key="1">
    <source>
        <dbReference type="ARBA" id="ARBA00004828"/>
    </source>
</evidence>
<dbReference type="SUPFAM" id="SSF53633">
    <property type="entry name" value="Carbamate kinase-like"/>
    <property type="match status" value="1"/>
</dbReference>